<dbReference type="InterPro" id="IPR020846">
    <property type="entry name" value="MFS_dom"/>
</dbReference>
<keyword evidence="8" id="KW-1185">Reference proteome</keyword>
<dbReference type="PANTHER" id="PTHR11360">
    <property type="entry name" value="MONOCARBOXYLATE TRANSPORTER"/>
    <property type="match status" value="1"/>
</dbReference>
<dbReference type="RefSeq" id="WP_242165799.1">
    <property type="nucleotide sequence ID" value="NZ_JAJMLW010000003.1"/>
</dbReference>
<proteinExistence type="predicted"/>
<feature type="transmembrane region" description="Helical" evidence="5">
    <location>
        <begin position="12"/>
        <end position="39"/>
    </location>
</feature>
<accession>A0ABS9WHZ0</accession>
<feature type="transmembrane region" description="Helical" evidence="5">
    <location>
        <begin position="292"/>
        <end position="314"/>
    </location>
</feature>
<reference evidence="7" key="1">
    <citation type="submission" date="2021-11" db="EMBL/GenBank/DDBJ databases">
        <title>A Novel Adlercreutzia Species, isolated from a Allomyrina dichotoma larva feces.</title>
        <authorList>
            <person name="Suh M.K."/>
        </authorList>
    </citation>
    <scope>NUCLEOTIDE SEQUENCE</scope>
    <source>
        <strain evidence="7">JBNU-10</strain>
    </source>
</reference>
<feature type="transmembrane region" description="Helical" evidence="5">
    <location>
        <begin position="320"/>
        <end position="344"/>
    </location>
</feature>
<comment type="caution">
    <text evidence="7">The sequence shown here is derived from an EMBL/GenBank/DDBJ whole genome shotgun (WGS) entry which is preliminary data.</text>
</comment>
<evidence type="ECO:0000256" key="5">
    <source>
        <dbReference type="SAM" id="Phobius"/>
    </source>
</evidence>
<feature type="transmembrane region" description="Helical" evidence="5">
    <location>
        <begin position="105"/>
        <end position="128"/>
    </location>
</feature>
<evidence type="ECO:0000313" key="7">
    <source>
        <dbReference type="EMBL" id="MCI2242485.1"/>
    </source>
</evidence>
<organism evidence="7 8">
    <name type="scientific">Adlercreutzia faecimuris</name>
    <dbReference type="NCBI Taxonomy" id="2897341"/>
    <lineage>
        <taxon>Bacteria</taxon>
        <taxon>Bacillati</taxon>
        <taxon>Actinomycetota</taxon>
        <taxon>Coriobacteriia</taxon>
        <taxon>Eggerthellales</taxon>
        <taxon>Eggerthellaceae</taxon>
        <taxon>Adlercreutzia</taxon>
    </lineage>
</organism>
<dbReference type="Proteomes" id="UP001430755">
    <property type="component" value="Unassembled WGS sequence"/>
</dbReference>
<keyword evidence="4 5" id="KW-0472">Membrane</keyword>
<evidence type="ECO:0000256" key="1">
    <source>
        <dbReference type="ARBA" id="ARBA00004651"/>
    </source>
</evidence>
<dbReference type="EMBL" id="JAJMLW010000003">
    <property type="protein sequence ID" value="MCI2242485.1"/>
    <property type="molecule type" value="Genomic_DNA"/>
</dbReference>
<dbReference type="InterPro" id="IPR050327">
    <property type="entry name" value="Proton-linked_MCT"/>
</dbReference>
<feature type="transmembrane region" description="Helical" evidence="5">
    <location>
        <begin position="261"/>
        <end position="280"/>
    </location>
</feature>
<gene>
    <name evidence="7" type="ORF">LPT13_08985</name>
</gene>
<feature type="transmembrane region" description="Helical" evidence="5">
    <location>
        <begin position="170"/>
        <end position="190"/>
    </location>
</feature>
<dbReference type="PANTHER" id="PTHR11360:SF290">
    <property type="entry name" value="MONOCARBOXYLATE MFS PERMEASE"/>
    <property type="match status" value="1"/>
</dbReference>
<comment type="subcellular location">
    <subcellularLocation>
        <location evidence="1">Cell membrane</location>
        <topology evidence="1">Multi-pass membrane protein</topology>
    </subcellularLocation>
</comment>
<keyword evidence="3 5" id="KW-1133">Transmembrane helix</keyword>
<keyword evidence="2 5" id="KW-0812">Transmembrane</keyword>
<feature type="transmembrane region" description="Helical" evidence="5">
    <location>
        <begin position="356"/>
        <end position="379"/>
    </location>
</feature>
<dbReference type="PROSITE" id="PS51257">
    <property type="entry name" value="PROKAR_LIPOPROTEIN"/>
    <property type="match status" value="1"/>
</dbReference>
<dbReference type="PROSITE" id="PS50850">
    <property type="entry name" value="MFS"/>
    <property type="match status" value="1"/>
</dbReference>
<evidence type="ECO:0000313" key="8">
    <source>
        <dbReference type="Proteomes" id="UP001430755"/>
    </source>
</evidence>
<feature type="transmembrane region" description="Helical" evidence="5">
    <location>
        <begin position="140"/>
        <end position="164"/>
    </location>
</feature>
<dbReference type="SUPFAM" id="SSF103473">
    <property type="entry name" value="MFS general substrate transporter"/>
    <property type="match status" value="1"/>
</dbReference>
<protein>
    <submittedName>
        <fullName evidence="7">MFS transporter</fullName>
    </submittedName>
</protein>
<evidence type="ECO:0000256" key="4">
    <source>
        <dbReference type="ARBA" id="ARBA00023136"/>
    </source>
</evidence>
<name>A0ABS9WHZ0_9ACTN</name>
<feature type="transmembrane region" description="Helical" evidence="5">
    <location>
        <begin position="81"/>
        <end position="99"/>
    </location>
</feature>
<feature type="transmembrane region" description="Helical" evidence="5">
    <location>
        <begin position="51"/>
        <end position="69"/>
    </location>
</feature>
<evidence type="ECO:0000259" key="6">
    <source>
        <dbReference type="PROSITE" id="PS50850"/>
    </source>
</evidence>
<feature type="domain" description="Major facilitator superfamily (MFS) profile" evidence="6">
    <location>
        <begin position="11"/>
        <end position="414"/>
    </location>
</feature>
<dbReference type="InterPro" id="IPR036259">
    <property type="entry name" value="MFS_trans_sf"/>
</dbReference>
<dbReference type="InterPro" id="IPR011701">
    <property type="entry name" value="MFS"/>
</dbReference>
<feature type="transmembrane region" description="Helical" evidence="5">
    <location>
        <begin position="385"/>
        <end position="407"/>
    </location>
</feature>
<evidence type="ECO:0000256" key="3">
    <source>
        <dbReference type="ARBA" id="ARBA00022989"/>
    </source>
</evidence>
<sequence>MRIFGNRVHYAWLILIGCCFMQAGGLGAVLDAAGVFFVPVCDSLGFSRSEISLYLTFYFIATVFAMPVVGRWITRFNINRLLSVSFLLVVAAVAAMGFYDEPWQWWASGIVFGLAGSFIFVIPAPILIGNWFHTHKGLALGVAMSFSGIGGAILSPVFTLFIQALGWREAYLVAAVVMGVLVLPWTLFVFKLRPEDIGMRPYGWTEEDEAGESAADDEYRGVAARQALKTVPFWCMFLFAGLIAYFAGFNSHLPGFAQSVGFSPMVGSSLLTAVMVGNVVEKYIVGFLNDKIGVQFTVNIQLACVALGLLGFVFAGDNLVMLYVSAFLFGAQNSLVSVSTPLLVRQLFGGRDYPKIYAYTRIGTGVIGCLGPVTVAGIFDTTGSFVPAFALGICIAVLAFVTVRVAYLLRKQVEREEVTVSPDQVIA</sequence>
<feature type="transmembrane region" description="Helical" evidence="5">
    <location>
        <begin position="231"/>
        <end position="249"/>
    </location>
</feature>
<dbReference type="Pfam" id="PF07690">
    <property type="entry name" value="MFS_1"/>
    <property type="match status" value="1"/>
</dbReference>
<evidence type="ECO:0000256" key="2">
    <source>
        <dbReference type="ARBA" id="ARBA00022692"/>
    </source>
</evidence>
<dbReference type="Gene3D" id="1.20.1250.20">
    <property type="entry name" value="MFS general substrate transporter like domains"/>
    <property type="match status" value="2"/>
</dbReference>